<dbReference type="Proteomes" id="UP001515480">
    <property type="component" value="Unassembled WGS sequence"/>
</dbReference>
<comment type="caution">
    <text evidence="1">The sequence shown here is derived from an EMBL/GenBank/DDBJ whole genome shotgun (WGS) entry which is preliminary data.</text>
</comment>
<protein>
    <submittedName>
        <fullName evidence="1">Uncharacterized protein</fullName>
    </submittedName>
</protein>
<dbReference type="AlphaFoldDB" id="A0AB34JZT6"/>
<accession>A0AB34JZT6</accession>
<keyword evidence="2" id="KW-1185">Reference proteome</keyword>
<evidence type="ECO:0000313" key="1">
    <source>
        <dbReference type="EMBL" id="KAL1526397.1"/>
    </source>
</evidence>
<proteinExistence type="predicted"/>
<reference evidence="1 2" key="1">
    <citation type="journal article" date="2024" name="Science">
        <title>Giant polyketide synthase enzymes in the biosynthesis of giant marine polyether toxins.</title>
        <authorList>
            <person name="Fallon T.R."/>
            <person name="Shende V.V."/>
            <person name="Wierzbicki I.H."/>
            <person name="Pendleton A.L."/>
            <person name="Watervoot N.F."/>
            <person name="Auber R.P."/>
            <person name="Gonzalez D.J."/>
            <person name="Wisecaver J.H."/>
            <person name="Moore B.S."/>
        </authorList>
    </citation>
    <scope>NUCLEOTIDE SEQUENCE [LARGE SCALE GENOMIC DNA]</scope>
    <source>
        <strain evidence="1 2">12B1</strain>
    </source>
</reference>
<organism evidence="1 2">
    <name type="scientific">Prymnesium parvum</name>
    <name type="common">Toxic golden alga</name>
    <dbReference type="NCBI Taxonomy" id="97485"/>
    <lineage>
        <taxon>Eukaryota</taxon>
        <taxon>Haptista</taxon>
        <taxon>Haptophyta</taxon>
        <taxon>Prymnesiophyceae</taxon>
        <taxon>Prymnesiales</taxon>
        <taxon>Prymnesiaceae</taxon>
        <taxon>Prymnesium</taxon>
    </lineage>
</organism>
<dbReference type="EMBL" id="JBGBPQ010000003">
    <property type="protein sequence ID" value="KAL1526397.1"/>
    <property type="molecule type" value="Genomic_DNA"/>
</dbReference>
<name>A0AB34JZT6_PRYPA</name>
<sequence length="101" mass="11613">MEHAQRHYNIQPGRYGEPLLRHDFSKQVLDSLHLSKLNLGKIAWKYAILHNTSDDAREAISALLKEWKHPLDTRRKDDNSCQAEGWQSGVRCSTSGSHRCC</sequence>
<gene>
    <name evidence="1" type="ORF">AB1Y20_015110</name>
</gene>
<evidence type="ECO:0000313" key="2">
    <source>
        <dbReference type="Proteomes" id="UP001515480"/>
    </source>
</evidence>